<dbReference type="AlphaFoldDB" id="A0A8H2WUF9"/>
<name>A0A8H2WUF9_9AGAM</name>
<gene>
    <name evidence="2" type="ORF">RDB_LOCUS9369</name>
</gene>
<dbReference type="EMBL" id="CAJMWX010000205">
    <property type="protein sequence ID" value="CAE6407905.1"/>
    <property type="molecule type" value="Genomic_DNA"/>
</dbReference>
<reference evidence="2" key="1">
    <citation type="submission" date="2021-01" db="EMBL/GenBank/DDBJ databases">
        <authorList>
            <person name="Kaushik A."/>
        </authorList>
    </citation>
    <scope>NUCLEOTIDE SEQUENCE</scope>
    <source>
        <strain evidence="2">AG4-R118</strain>
    </source>
</reference>
<evidence type="ECO:0000256" key="1">
    <source>
        <dbReference type="SAM" id="MobiDB-lite"/>
    </source>
</evidence>
<dbReference type="Proteomes" id="UP000663888">
    <property type="component" value="Unassembled WGS sequence"/>
</dbReference>
<protein>
    <submittedName>
        <fullName evidence="2">Uncharacterized protein</fullName>
    </submittedName>
</protein>
<evidence type="ECO:0000313" key="3">
    <source>
        <dbReference type="Proteomes" id="UP000663888"/>
    </source>
</evidence>
<proteinExistence type="predicted"/>
<accession>A0A8H2WUF9</accession>
<organism evidence="2 3">
    <name type="scientific">Rhizoctonia solani</name>
    <dbReference type="NCBI Taxonomy" id="456999"/>
    <lineage>
        <taxon>Eukaryota</taxon>
        <taxon>Fungi</taxon>
        <taxon>Dikarya</taxon>
        <taxon>Basidiomycota</taxon>
        <taxon>Agaricomycotina</taxon>
        <taxon>Agaricomycetes</taxon>
        <taxon>Cantharellales</taxon>
        <taxon>Ceratobasidiaceae</taxon>
        <taxon>Rhizoctonia</taxon>
    </lineage>
</organism>
<comment type="caution">
    <text evidence="2">The sequence shown here is derived from an EMBL/GenBank/DDBJ whole genome shotgun (WGS) entry which is preliminary data.</text>
</comment>
<feature type="region of interest" description="Disordered" evidence="1">
    <location>
        <begin position="82"/>
        <end position="123"/>
    </location>
</feature>
<evidence type="ECO:0000313" key="2">
    <source>
        <dbReference type="EMBL" id="CAE6407905.1"/>
    </source>
</evidence>
<sequence length="123" mass="13842">MIQVVPLRIEDKKVFPMRECLLCAKSPIGLSVVVSERKMTRHLLEVHAIDEPKWGVHYDAARGFKSRFGVVLGYDYRDADDEEPDYEVICDGVDDGSGEESGGEQEGDEEESNDEEYDGEGEQ</sequence>